<evidence type="ECO:0000313" key="2">
    <source>
        <dbReference type="Proteomes" id="UP000537825"/>
    </source>
</evidence>
<proteinExistence type="predicted"/>
<sequence length="195" mass="22248">MARSRKRLLKGDAVGLAKLECALRGEDPDMVPHVAADKLARYREGLRLLTRILSSPGDPTLREAAVYGFVFAHLAPEHLVLLRRIYANPHEAPGVRSQAAEALGSHYSNYRHIWQRRYRRVIDLLVRGLDDPEPAIRFWSIYALAGHKDPRIRPKLQAIAENDTATVPRMWSLRQEALWALDWGTDLVLRDPQSF</sequence>
<dbReference type="Gene3D" id="1.25.10.10">
    <property type="entry name" value="Leucine-rich Repeat Variant"/>
    <property type="match status" value="1"/>
</dbReference>
<dbReference type="Pfam" id="PF13646">
    <property type="entry name" value="HEAT_2"/>
    <property type="match status" value="1"/>
</dbReference>
<reference evidence="1 2" key="1">
    <citation type="submission" date="2020-01" db="EMBL/GenBank/DDBJ databases">
        <title>The draft genome sequence of Corallococcus exiguus DSM 14696.</title>
        <authorList>
            <person name="Zhang X."/>
            <person name="Zhu H."/>
        </authorList>
    </citation>
    <scope>NUCLEOTIDE SEQUENCE [LARGE SCALE GENOMIC DNA]</scope>
    <source>
        <strain evidence="1 2">DSM 14696</strain>
    </source>
</reference>
<protein>
    <recommendedName>
        <fullName evidence="3">HEAT repeat domain-containing protein</fullName>
    </recommendedName>
</protein>
<dbReference type="SUPFAM" id="SSF48371">
    <property type="entry name" value="ARM repeat"/>
    <property type="match status" value="1"/>
</dbReference>
<dbReference type="EMBL" id="JAAAPK010000013">
    <property type="protein sequence ID" value="NBC45393.1"/>
    <property type="molecule type" value="Genomic_DNA"/>
</dbReference>
<dbReference type="Proteomes" id="UP000537825">
    <property type="component" value="Unassembled WGS sequence"/>
</dbReference>
<organism evidence="1 2">
    <name type="scientific">Corallococcus exiguus</name>
    <dbReference type="NCBI Taxonomy" id="83462"/>
    <lineage>
        <taxon>Bacteria</taxon>
        <taxon>Pseudomonadati</taxon>
        <taxon>Myxococcota</taxon>
        <taxon>Myxococcia</taxon>
        <taxon>Myxococcales</taxon>
        <taxon>Cystobacterineae</taxon>
        <taxon>Myxococcaceae</taxon>
        <taxon>Corallococcus</taxon>
    </lineage>
</organism>
<comment type="caution">
    <text evidence="1">The sequence shown here is derived from an EMBL/GenBank/DDBJ whole genome shotgun (WGS) entry which is preliminary data.</text>
</comment>
<dbReference type="AlphaFoldDB" id="A0A7X4YHA2"/>
<gene>
    <name evidence="1" type="ORF">GTZ93_36895</name>
</gene>
<name>A0A7X4YHA2_9BACT</name>
<dbReference type="InterPro" id="IPR011989">
    <property type="entry name" value="ARM-like"/>
</dbReference>
<dbReference type="RefSeq" id="WP_161663284.1">
    <property type="nucleotide sequence ID" value="NZ_CBCSLE010000146.1"/>
</dbReference>
<evidence type="ECO:0000313" key="1">
    <source>
        <dbReference type="EMBL" id="NBC45393.1"/>
    </source>
</evidence>
<accession>A0A7X4YHA2</accession>
<keyword evidence="2" id="KW-1185">Reference proteome</keyword>
<evidence type="ECO:0008006" key="3">
    <source>
        <dbReference type="Google" id="ProtNLM"/>
    </source>
</evidence>
<dbReference type="InterPro" id="IPR016024">
    <property type="entry name" value="ARM-type_fold"/>
</dbReference>